<gene>
    <name evidence="5" type="primary">tatC</name>
    <name evidence="6" type="ORF">BXY64_0543</name>
</gene>
<keyword evidence="2 5" id="KW-0812">Transmembrane</keyword>
<evidence type="ECO:0000256" key="1">
    <source>
        <dbReference type="ARBA" id="ARBA00004141"/>
    </source>
</evidence>
<sequence length="276" mass="31562">MSEKEQQQEENQMSFLEHLEVLRWHLMRSVIAVLVFAVAAFIFYDFIFDYLILAPKNPDFFTNRMFARVAEFTGVEALKINTAPFQVININMAGQFATHISVSLVAGIIASFPYIFYEFWCFIKPALYSNEKKHARGSIFYTSFLFALGVLFGYYLITPLSVHFLGSYSVSDQVMNQINLKSYISSITSIVLASGVIFELPVLIFFLSKIGLVTPDFLKKYRKHSVVLILILSAIITPPDIFSQVLVCLPLMLLYEIGIKISKRIQKKQQAEFDLE</sequence>
<comment type="function">
    <text evidence="5">Part of the twin-arginine translocation (Tat) system that transports large folded proteins containing a characteristic twin-arginine motif in their signal peptide across membranes.</text>
</comment>
<keyword evidence="5" id="KW-0653">Protein transport</keyword>
<dbReference type="Pfam" id="PF00902">
    <property type="entry name" value="TatC"/>
    <property type="match status" value="1"/>
</dbReference>
<dbReference type="InterPro" id="IPR002033">
    <property type="entry name" value="TatC"/>
</dbReference>
<feature type="transmembrane region" description="Helical" evidence="5">
    <location>
        <begin position="96"/>
        <end position="117"/>
    </location>
</feature>
<evidence type="ECO:0000256" key="4">
    <source>
        <dbReference type="ARBA" id="ARBA00023136"/>
    </source>
</evidence>
<keyword evidence="7" id="KW-1185">Reference proteome</keyword>
<evidence type="ECO:0000313" key="6">
    <source>
        <dbReference type="EMBL" id="RKE03537.1"/>
    </source>
</evidence>
<dbReference type="GO" id="GO:0033281">
    <property type="term" value="C:TAT protein transport complex"/>
    <property type="evidence" value="ECO:0007669"/>
    <property type="project" value="UniProtKB-UniRule"/>
</dbReference>
<evidence type="ECO:0000256" key="2">
    <source>
        <dbReference type="ARBA" id="ARBA00022692"/>
    </source>
</evidence>
<proteinExistence type="inferred from homology"/>
<dbReference type="EMBL" id="RAPQ01000008">
    <property type="protein sequence ID" value="RKE03537.1"/>
    <property type="molecule type" value="Genomic_DNA"/>
</dbReference>
<comment type="caution">
    <text evidence="6">The sequence shown here is derived from an EMBL/GenBank/DDBJ whole genome shotgun (WGS) entry which is preliminary data.</text>
</comment>
<dbReference type="Proteomes" id="UP000284531">
    <property type="component" value="Unassembled WGS sequence"/>
</dbReference>
<keyword evidence="5" id="KW-0811">Translocation</keyword>
<reference evidence="6 7" key="1">
    <citation type="submission" date="2018-09" db="EMBL/GenBank/DDBJ databases">
        <title>Genomic Encyclopedia of Archaeal and Bacterial Type Strains, Phase II (KMG-II): from individual species to whole genera.</title>
        <authorList>
            <person name="Goeker M."/>
        </authorList>
    </citation>
    <scope>NUCLEOTIDE SEQUENCE [LARGE SCALE GENOMIC DNA]</scope>
    <source>
        <strain evidence="6 7">DSM 21950</strain>
    </source>
</reference>
<dbReference type="PRINTS" id="PR01840">
    <property type="entry name" value="TATCFAMILY"/>
</dbReference>
<dbReference type="AlphaFoldDB" id="A0A419X723"/>
<dbReference type="PANTHER" id="PTHR30371:SF0">
    <property type="entry name" value="SEC-INDEPENDENT PROTEIN TRANSLOCASE PROTEIN TATC, CHLOROPLASTIC-RELATED"/>
    <property type="match status" value="1"/>
</dbReference>
<dbReference type="GO" id="GO:0065002">
    <property type="term" value="P:intracellular protein transmembrane transport"/>
    <property type="evidence" value="ECO:0007669"/>
    <property type="project" value="TreeGrafter"/>
</dbReference>
<comment type="subcellular location">
    <subcellularLocation>
        <location evidence="5">Cell membrane</location>
        <topology evidence="5">Multi-pass membrane protein</topology>
    </subcellularLocation>
    <subcellularLocation>
        <location evidence="1">Membrane</location>
        <topology evidence="1">Multi-pass membrane protein</topology>
    </subcellularLocation>
</comment>
<keyword evidence="5" id="KW-0813">Transport</keyword>
<name>A0A419X723_9BACT</name>
<dbReference type="PANTHER" id="PTHR30371">
    <property type="entry name" value="SEC-INDEPENDENT PROTEIN TRANSLOCASE PROTEIN TATC"/>
    <property type="match status" value="1"/>
</dbReference>
<keyword evidence="4 5" id="KW-0472">Membrane</keyword>
<evidence type="ECO:0000313" key="7">
    <source>
        <dbReference type="Proteomes" id="UP000284531"/>
    </source>
</evidence>
<keyword evidence="3 5" id="KW-1133">Transmembrane helix</keyword>
<comment type="similarity">
    <text evidence="5">Belongs to the TatC family.</text>
</comment>
<feature type="transmembrane region" description="Helical" evidence="5">
    <location>
        <begin position="30"/>
        <end position="53"/>
    </location>
</feature>
<dbReference type="HAMAP" id="MF_00902">
    <property type="entry name" value="TatC"/>
    <property type="match status" value="1"/>
</dbReference>
<comment type="caution">
    <text evidence="5">Lacks conserved residue(s) required for the propagation of feature annotation.</text>
</comment>
<evidence type="ECO:0000256" key="3">
    <source>
        <dbReference type="ARBA" id="ARBA00022989"/>
    </source>
</evidence>
<protein>
    <recommendedName>
        <fullName evidence="5">Sec-independent protein translocase protein TatC</fullName>
    </recommendedName>
</protein>
<dbReference type="NCBIfam" id="TIGR00945">
    <property type="entry name" value="tatC"/>
    <property type="match status" value="1"/>
</dbReference>
<accession>A0A419X723</accession>
<keyword evidence="5" id="KW-1003">Cell membrane</keyword>
<feature type="transmembrane region" description="Helical" evidence="5">
    <location>
        <begin position="227"/>
        <end position="255"/>
    </location>
</feature>
<feature type="transmembrane region" description="Helical" evidence="5">
    <location>
        <begin position="138"/>
        <end position="157"/>
    </location>
</feature>
<dbReference type="RefSeq" id="WP_211334392.1">
    <property type="nucleotide sequence ID" value="NZ_CANNEC010000011.1"/>
</dbReference>
<dbReference type="GO" id="GO:0043953">
    <property type="term" value="P:protein transport by the Tat complex"/>
    <property type="evidence" value="ECO:0007669"/>
    <property type="project" value="UniProtKB-UniRule"/>
</dbReference>
<comment type="subunit">
    <text evidence="5">Forms a complex with TatA.</text>
</comment>
<evidence type="ECO:0000256" key="5">
    <source>
        <dbReference type="HAMAP-Rule" id="MF_00902"/>
    </source>
</evidence>
<dbReference type="GO" id="GO:0009977">
    <property type="term" value="F:proton motive force dependent protein transmembrane transporter activity"/>
    <property type="evidence" value="ECO:0007669"/>
    <property type="project" value="TreeGrafter"/>
</dbReference>
<feature type="transmembrane region" description="Helical" evidence="5">
    <location>
        <begin position="183"/>
        <end position="207"/>
    </location>
</feature>
<organism evidence="6 7">
    <name type="scientific">Marinifilum flexuosum</name>
    <dbReference type="NCBI Taxonomy" id="1117708"/>
    <lineage>
        <taxon>Bacteria</taxon>
        <taxon>Pseudomonadati</taxon>
        <taxon>Bacteroidota</taxon>
        <taxon>Bacteroidia</taxon>
        <taxon>Marinilabiliales</taxon>
        <taxon>Marinifilaceae</taxon>
    </lineage>
</organism>